<comment type="caution">
    <text evidence="1">The sequence shown here is derived from an EMBL/GenBank/DDBJ whole genome shotgun (WGS) entry which is preliminary data.</text>
</comment>
<dbReference type="EMBL" id="MSFN02000006">
    <property type="protein sequence ID" value="PTU19208.1"/>
    <property type="molecule type" value="Genomic_DNA"/>
</dbReference>
<evidence type="ECO:0000313" key="1">
    <source>
        <dbReference type="EMBL" id="PTU19208.1"/>
    </source>
</evidence>
<feature type="non-terminal residue" evidence="1">
    <location>
        <position position="1"/>
    </location>
</feature>
<reference evidence="1 2" key="1">
    <citation type="journal article" date="2018" name="Proc. Natl. Acad. Sci. U.S.A.">
        <title>Linking secondary metabolites to gene clusters through genome sequencing of six diverse Aspergillus species.</title>
        <authorList>
            <person name="Kaerboelling I."/>
            <person name="Vesth T.C."/>
            <person name="Frisvad J.C."/>
            <person name="Nybo J.L."/>
            <person name="Theobald S."/>
            <person name="Kuo A."/>
            <person name="Bowyer P."/>
            <person name="Matsuda Y."/>
            <person name="Mondo S."/>
            <person name="Lyhne E.K."/>
            <person name="Kogle M.E."/>
            <person name="Clum A."/>
            <person name="Lipzen A."/>
            <person name="Salamov A."/>
            <person name="Ngan C.Y."/>
            <person name="Daum C."/>
            <person name="Chiniquy J."/>
            <person name="Barry K."/>
            <person name="LaButti K."/>
            <person name="Haridas S."/>
            <person name="Simmons B.A."/>
            <person name="Magnuson J.K."/>
            <person name="Mortensen U.H."/>
            <person name="Larsen T.O."/>
            <person name="Grigoriev I.V."/>
            <person name="Baker S.E."/>
            <person name="Andersen M.R."/>
        </authorList>
    </citation>
    <scope>NUCLEOTIDE SEQUENCE [LARGE SCALE GENOMIC DNA]</scope>
    <source>
        <strain evidence="1 2">IBT 24754</strain>
    </source>
</reference>
<proteinExistence type="predicted"/>
<dbReference type="AlphaFoldDB" id="A0A2T5LSE7"/>
<dbReference type="VEuPathDB" id="FungiDB:P175DRAFT_0403674"/>
<dbReference type="GeneID" id="63809886"/>
<evidence type="ECO:0000313" key="2">
    <source>
        <dbReference type="Proteomes" id="UP000244073"/>
    </source>
</evidence>
<organism evidence="1 2">
    <name type="scientific">Aspergillus ochraceoroseus IBT 24754</name>
    <dbReference type="NCBI Taxonomy" id="1392256"/>
    <lineage>
        <taxon>Eukaryota</taxon>
        <taxon>Fungi</taxon>
        <taxon>Dikarya</taxon>
        <taxon>Ascomycota</taxon>
        <taxon>Pezizomycotina</taxon>
        <taxon>Eurotiomycetes</taxon>
        <taxon>Eurotiomycetidae</taxon>
        <taxon>Eurotiales</taxon>
        <taxon>Aspergillaceae</taxon>
        <taxon>Aspergillus</taxon>
        <taxon>Aspergillus subgen. Nidulantes</taxon>
    </lineage>
</organism>
<dbReference type="OrthoDB" id="2364732at2759"/>
<dbReference type="RefSeq" id="XP_040750600.1">
    <property type="nucleotide sequence ID" value="XM_040893004.1"/>
</dbReference>
<protein>
    <submittedName>
        <fullName evidence="1">Uncharacterized protein</fullName>
    </submittedName>
</protein>
<sequence>KTVLSELSRDSYLENHKNAFLLGTQFALLLRQRYPGYSVEEFFAPKTVILINKAQGSYTDYCFWNTIIKERRSGQGKDIKDLSFLFLRKPYNRPGGRPRVVYSSYLWSRATY</sequence>
<dbReference type="Proteomes" id="UP000244073">
    <property type="component" value="Unassembled WGS sequence"/>
</dbReference>
<accession>A0A2T5LSE7</accession>
<name>A0A2T5LSE7_9EURO</name>
<feature type="non-terminal residue" evidence="1">
    <location>
        <position position="112"/>
    </location>
</feature>
<gene>
    <name evidence="1" type="ORF">P175DRAFT_0403674</name>
</gene>